<keyword evidence="2" id="KW-1185">Reference proteome</keyword>
<dbReference type="Proteomes" id="UP001383192">
    <property type="component" value="Unassembled WGS sequence"/>
</dbReference>
<evidence type="ECO:0000313" key="2">
    <source>
        <dbReference type="Proteomes" id="UP001383192"/>
    </source>
</evidence>
<comment type="caution">
    <text evidence="1">The sequence shown here is derived from an EMBL/GenBank/DDBJ whole genome shotgun (WGS) entry which is preliminary data.</text>
</comment>
<dbReference type="AlphaFoldDB" id="A0AAW0BC25"/>
<evidence type="ECO:0008006" key="3">
    <source>
        <dbReference type="Google" id="ProtNLM"/>
    </source>
</evidence>
<accession>A0AAW0BC25</accession>
<sequence length="164" mass="19878">MNPTLPNRYAKPITAGETKFINAMLVFNKDQKRYLDQWFKLYLTYRSRTTDRSVSFWSFMHAMFRQWLRRWAPAHWGVWRYTLKQYWKSRLQERMIRYWDWKAGTFEGLKKLQRSRTPFTAPSSPAGRQPACALSMPMLYVEETPTKSMVDQIRGKRFVRLFDD</sequence>
<organism evidence="1 2">
    <name type="scientific">Paramarasmius palmivorus</name>
    <dbReference type="NCBI Taxonomy" id="297713"/>
    <lineage>
        <taxon>Eukaryota</taxon>
        <taxon>Fungi</taxon>
        <taxon>Dikarya</taxon>
        <taxon>Basidiomycota</taxon>
        <taxon>Agaricomycotina</taxon>
        <taxon>Agaricomycetes</taxon>
        <taxon>Agaricomycetidae</taxon>
        <taxon>Agaricales</taxon>
        <taxon>Marasmiineae</taxon>
        <taxon>Marasmiaceae</taxon>
        <taxon>Paramarasmius</taxon>
    </lineage>
</organism>
<protein>
    <recommendedName>
        <fullName evidence="3">Sperm-lysin</fullName>
    </recommendedName>
</protein>
<dbReference type="EMBL" id="JAYKXP010000151">
    <property type="protein sequence ID" value="KAK7022724.1"/>
    <property type="molecule type" value="Genomic_DNA"/>
</dbReference>
<gene>
    <name evidence="1" type="ORF">VNI00_017000</name>
</gene>
<reference evidence="1 2" key="1">
    <citation type="submission" date="2024-01" db="EMBL/GenBank/DDBJ databases">
        <title>A draft genome for a cacao thread blight-causing isolate of Paramarasmius palmivorus.</title>
        <authorList>
            <person name="Baruah I.K."/>
            <person name="Bukari Y."/>
            <person name="Amoako-Attah I."/>
            <person name="Meinhardt L.W."/>
            <person name="Bailey B.A."/>
            <person name="Cohen S.P."/>
        </authorList>
    </citation>
    <scope>NUCLEOTIDE SEQUENCE [LARGE SCALE GENOMIC DNA]</scope>
    <source>
        <strain evidence="1 2">GH-12</strain>
    </source>
</reference>
<evidence type="ECO:0000313" key="1">
    <source>
        <dbReference type="EMBL" id="KAK7022724.1"/>
    </source>
</evidence>
<name>A0AAW0BC25_9AGAR</name>
<proteinExistence type="predicted"/>